<proteinExistence type="predicted"/>
<organism evidence="2 3">
    <name type="scientific">Amycolatopsis cynarae</name>
    <dbReference type="NCBI Taxonomy" id="2995223"/>
    <lineage>
        <taxon>Bacteria</taxon>
        <taxon>Bacillati</taxon>
        <taxon>Actinomycetota</taxon>
        <taxon>Actinomycetes</taxon>
        <taxon>Pseudonocardiales</taxon>
        <taxon>Pseudonocardiaceae</taxon>
        <taxon>Amycolatopsis</taxon>
    </lineage>
</organism>
<dbReference type="InterPro" id="IPR036188">
    <property type="entry name" value="FAD/NAD-bd_sf"/>
</dbReference>
<keyword evidence="3" id="KW-1185">Reference proteome</keyword>
<protein>
    <recommendedName>
        <fullName evidence="4">FAD-binding domain-containing protein</fullName>
    </recommendedName>
</protein>
<sequence>MLAGKLRLAGVRLLVLERQPRLRETPKTSGFSGQILELHSAPRSAADTRWPGSVMTSRGGRGCARPRWAVSGDRLIRRRV</sequence>
<dbReference type="RefSeq" id="WP_268759863.1">
    <property type="nucleotide sequence ID" value="NZ_CP113836.1"/>
</dbReference>
<accession>A0ABY7BF55</accession>
<evidence type="ECO:0000256" key="1">
    <source>
        <dbReference type="SAM" id="MobiDB-lite"/>
    </source>
</evidence>
<dbReference type="EMBL" id="CP113836">
    <property type="protein sequence ID" value="WAL69778.1"/>
    <property type="molecule type" value="Genomic_DNA"/>
</dbReference>
<evidence type="ECO:0000313" key="2">
    <source>
        <dbReference type="EMBL" id="WAL69778.1"/>
    </source>
</evidence>
<name>A0ABY7BF55_9PSEU</name>
<dbReference type="Proteomes" id="UP001163203">
    <property type="component" value="Chromosome"/>
</dbReference>
<feature type="region of interest" description="Disordered" evidence="1">
    <location>
        <begin position="42"/>
        <end position="65"/>
    </location>
</feature>
<reference evidence="2" key="1">
    <citation type="submission" date="2022-11" db="EMBL/GenBank/DDBJ databases">
        <authorList>
            <person name="Mo P."/>
        </authorList>
    </citation>
    <scope>NUCLEOTIDE SEQUENCE</scope>
    <source>
        <strain evidence="2">HUAS 11-8</strain>
    </source>
</reference>
<evidence type="ECO:0000313" key="3">
    <source>
        <dbReference type="Proteomes" id="UP001163203"/>
    </source>
</evidence>
<evidence type="ECO:0008006" key="4">
    <source>
        <dbReference type="Google" id="ProtNLM"/>
    </source>
</evidence>
<dbReference type="Gene3D" id="3.50.50.60">
    <property type="entry name" value="FAD/NAD(P)-binding domain"/>
    <property type="match status" value="1"/>
</dbReference>
<gene>
    <name evidence="2" type="ORF">ORV05_22600</name>
</gene>